<evidence type="ECO:0000313" key="2">
    <source>
        <dbReference type="Proteomes" id="UP000563151"/>
    </source>
</evidence>
<protein>
    <submittedName>
        <fullName evidence="1">Uncharacterized protein</fullName>
    </submittedName>
</protein>
<organism evidence="1 2">
    <name type="scientific">Clostridium tetanomorphum</name>
    <dbReference type="NCBI Taxonomy" id="1553"/>
    <lineage>
        <taxon>Bacteria</taxon>
        <taxon>Bacillati</taxon>
        <taxon>Bacillota</taxon>
        <taxon>Clostridia</taxon>
        <taxon>Eubacteriales</taxon>
        <taxon>Clostridiaceae</taxon>
        <taxon>Clostridium</taxon>
    </lineage>
</organism>
<gene>
    <name evidence="1" type="ORF">HGG79_13855</name>
</gene>
<dbReference type="AlphaFoldDB" id="A0A923J170"/>
<evidence type="ECO:0000313" key="1">
    <source>
        <dbReference type="EMBL" id="MBC2398847.1"/>
    </source>
</evidence>
<name>A0A923J170_CLOTT</name>
<dbReference type="EMBL" id="JAAZWO010000018">
    <property type="protein sequence ID" value="MBC2398847.1"/>
    <property type="molecule type" value="Genomic_DNA"/>
</dbReference>
<comment type="caution">
    <text evidence="1">The sequence shown here is derived from an EMBL/GenBank/DDBJ whole genome shotgun (WGS) entry which is preliminary data.</text>
</comment>
<keyword evidence="2" id="KW-1185">Reference proteome</keyword>
<dbReference type="RefSeq" id="WP_173680074.1">
    <property type="nucleotide sequence ID" value="NZ_JAAZWO010000018.1"/>
</dbReference>
<proteinExistence type="predicted"/>
<dbReference type="Proteomes" id="UP000563151">
    <property type="component" value="Unassembled WGS sequence"/>
</dbReference>
<accession>A0A923J170</accession>
<sequence length="109" mass="12883">MKYMFSIEKSNYGYNRIILPQEIKLIEYVFEDMESFGEPIFKEFIERVINRVSNNEEVSGNICSLEINRDFTNVIVDFVPSEMSNKCKIETDELLSLMQVWIIINKSQL</sequence>
<reference evidence="1 2" key="1">
    <citation type="submission" date="2020-04" db="EMBL/GenBank/DDBJ databases">
        <title>Genomic insights into acetone-butanol-ethanol (ABE) fermentation by sequencing solventogenic clostridia strains.</title>
        <authorList>
            <person name="Brown S."/>
        </authorList>
    </citation>
    <scope>NUCLEOTIDE SEQUENCE [LARGE SCALE GENOMIC DNA]</scope>
    <source>
        <strain evidence="1 2">DJ011</strain>
    </source>
</reference>